<dbReference type="AlphaFoldDB" id="A0A833ZJ25"/>
<evidence type="ECO:0000256" key="1">
    <source>
        <dbReference type="SAM" id="MobiDB-lite"/>
    </source>
</evidence>
<evidence type="ECO:0000313" key="2">
    <source>
        <dbReference type="EMBL" id="KAF6094749.1"/>
    </source>
</evidence>
<protein>
    <submittedName>
        <fullName evidence="2">Uncharacterized protein</fullName>
    </submittedName>
</protein>
<reference evidence="2 3" key="1">
    <citation type="journal article" date="2020" name="Nature">
        <title>Six reference-quality genomes reveal evolution of bat adaptations.</title>
        <authorList>
            <person name="Jebb D."/>
            <person name="Huang Z."/>
            <person name="Pippel M."/>
            <person name="Hughes G.M."/>
            <person name="Lavrichenko K."/>
            <person name="Devanna P."/>
            <person name="Winkler S."/>
            <person name="Jermiin L.S."/>
            <person name="Skirmuntt E.C."/>
            <person name="Katzourakis A."/>
            <person name="Burkitt-Gray L."/>
            <person name="Ray D.A."/>
            <person name="Sullivan K.A.M."/>
            <person name="Roscito J.G."/>
            <person name="Kirilenko B.M."/>
            <person name="Davalos L.M."/>
            <person name="Corthals A.P."/>
            <person name="Power M.L."/>
            <person name="Jones G."/>
            <person name="Ransome R.D."/>
            <person name="Dechmann D.K.N."/>
            <person name="Locatelli A.G."/>
            <person name="Puechmaille S.J."/>
            <person name="Fedrigo O."/>
            <person name="Jarvis E.D."/>
            <person name="Hiller M."/>
            <person name="Vernes S.C."/>
            <person name="Myers E.W."/>
            <person name="Teeling E.C."/>
        </authorList>
    </citation>
    <scope>NUCLEOTIDE SEQUENCE [LARGE SCALE GENOMIC DNA]</scope>
    <source>
        <strain evidence="2">Bat1K_MPI-CBG_1</strain>
    </source>
</reference>
<feature type="compositionally biased region" description="Polar residues" evidence="1">
    <location>
        <begin position="17"/>
        <end position="30"/>
    </location>
</feature>
<gene>
    <name evidence="2" type="ORF">HJG60_011847</name>
</gene>
<dbReference type="Proteomes" id="UP000664940">
    <property type="component" value="Unassembled WGS sequence"/>
</dbReference>
<feature type="region of interest" description="Disordered" evidence="1">
    <location>
        <begin position="15"/>
        <end position="36"/>
    </location>
</feature>
<dbReference type="EMBL" id="JABVXQ010000008">
    <property type="protein sequence ID" value="KAF6094749.1"/>
    <property type="molecule type" value="Genomic_DNA"/>
</dbReference>
<evidence type="ECO:0000313" key="3">
    <source>
        <dbReference type="Proteomes" id="UP000664940"/>
    </source>
</evidence>
<comment type="caution">
    <text evidence="2">The sequence shown here is derived from an EMBL/GenBank/DDBJ whole genome shotgun (WGS) entry which is preliminary data.</text>
</comment>
<organism evidence="2 3">
    <name type="scientific">Phyllostomus discolor</name>
    <name type="common">pale spear-nosed bat</name>
    <dbReference type="NCBI Taxonomy" id="89673"/>
    <lineage>
        <taxon>Eukaryota</taxon>
        <taxon>Metazoa</taxon>
        <taxon>Chordata</taxon>
        <taxon>Craniata</taxon>
        <taxon>Vertebrata</taxon>
        <taxon>Euteleostomi</taxon>
        <taxon>Mammalia</taxon>
        <taxon>Eutheria</taxon>
        <taxon>Laurasiatheria</taxon>
        <taxon>Chiroptera</taxon>
        <taxon>Yangochiroptera</taxon>
        <taxon>Phyllostomidae</taxon>
        <taxon>Phyllostominae</taxon>
        <taxon>Phyllostomus</taxon>
    </lineage>
</organism>
<proteinExistence type="predicted"/>
<sequence length="155" mass="16184">MKGLAGVISALGRWSGDSETCPHSKSVSGTQAGGGSGVAEAERAWLAGGGQQRMPMGEEALGTRLLAQGHRTCLQPHTGSSVPLRGGGWIKHHVPRRECVPRCVYLGVCVGLFMLWGKEVVCVQVWTVCVGGSHTFIGPGVHTEGGVLEEGLQKA</sequence>
<name>A0A833ZJ25_9CHIR</name>
<accession>A0A833ZJ25</accession>